<accession>A0A117ILC3</accession>
<dbReference type="InterPro" id="IPR001647">
    <property type="entry name" value="HTH_TetR"/>
</dbReference>
<dbReference type="Gene3D" id="1.10.10.60">
    <property type="entry name" value="Homeodomain-like"/>
    <property type="match status" value="1"/>
</dbReference>
<dbReference type="Pfam" id="PF00440">
    <property type="entry name" value="TetR_N"/>
    <property type="match status" value="1"/>
</dbReference>
<dbReference type="STRING" id="1797.RMCT_0449"/>
<dbReference type="Pfam" id="PF02909">
    <property type="entry name" value="TetR_C_1"/>
    <property type="match status" value="1"/>
</dbReference>
<dbReference type="InterPro" id="IPR004111">
    <property type="entry name" value="Repressor_TetR_C"/>
</dbReference>
<dbReference type="Proteomes" id="UP000069654">
    <property type="component" value="Unassembled WGS sequence"/>
</dbReference>
<dbReference type="InterPro" id="IPR036271">
    <property type="entry name" value="Tet_transcr_reg_TetR-rel_C_sf"/>
</dbReference>
<feature type="DNA-binding region" description="H-T-H motif" evidence="4">
    <location>
        <begin position="47"/>
        <end position="66"/>
    </location>
</feature>
<protein>
    <submittedName>
        <fullName evidence="7">Transcriptional regulator</fullName>
    </submittedName>
</protein>
<dbReference type="GO" id="GO:0003700">
    <property type="term" value="F:DNA-binding transcription factor activity"/>
    <property type="evidence" value="ECO:0007669"/>
    <property type="project" value="TreeGrafter"/>
</dbReference>
<dbReference type="GO" id="GO:0000976">
    <property type="term" value="F:transcription cis-regulatory region binding"/>
    <property type="evidence" value="ECO:0007669"/>
    <property type="project" value="TreeGrafter"/>
</dbReference>
<sequence length="228" mass="24603">MSNPLPRALETLWREPPPRRRGAGLTRERIVRAAIDVADADGLAALSMARLAEHLGCGTMSIYRHVANKDDLVTLMVAAAVGPPPQLDPTDWVAALRHWSTALWEVYHRHPWILQAAAAGPPADPQQLAWLDTALAALQGTGLAERDKLAAVTALMHLVRGAAALHIDAGRLDWPEYPVLLRRLIDADRFPALTAALDAGAFDPVDADPLTDLHSAVDYLLDGIAAKL</sequence>
<comment type="caution">
    <text evidence="7">The sequence shown here is derived from an EMBL/GenBank/DDBJ whole genome shotgun (WGS) entry which is preliminary data.</text>
</comment>
<reference evidence="7 8" key="1">
    <citation type="journal article" date="2016" name="Genome Announc.">
        <title>Draft Genome Sequences of Five Rapidly Growing Mycobacterium Species, M. thermoresistibile, M. fortuitum subsp. acetamidolyticum, M. canariasense, M. brisbanense, and M. novocastrense.</title>
        <authorList>
            <person name="Katahira K."/>
            <person name="Ogura Y."/>
            <person name="Gotoh Y."/>
            <person name="Hayashi T."/>
        </authorList>
    </citation>
    <scope>NUCLEOTIDE SEQUENCE [LARGE SCALE GENOMIC DNA]</scope>
    <source>
        <strain evidence="7 8">JCM6362</strain>
    </source>
</reference>
<evidence type="ECO:0000256" key="2">
    <source>
        <dbReference type="ARBA" id="ARBA00023125"/>
    </source>
</evidence>
<evidence type="ECO:0000256" key="3">
    <source>
        <dbReference type="ARBA" id="ARBA00023163"/>
    </source>
</evidence>
<dbReference type="PROSITE" id="PS50977">
    <property type="entry name" value="HTH_TETR_2"/>
    <property type="match status" value="1"/>
</dbReference>
<evidence type="ECO:0000313" key="7">
    <source>
        <dbReference type="EMBL" id="GAT13478.1"/>
    </source>
</evidence>
<keyword evidence="1" id="KW-0805">Transcription regulation</keyword>
<dbReference type="OrthoDB" id="3614211at2"/>
<dbReference type="PANTHER" id="PTHR30055:SF151">
    <property type="entry name" value="TRANSCRIPTIONAL REGULATORY PROTEIN"/>
    <property type="match status" value="1"/>
</dbReference>
<evidence type="ECO:0000256" key="5">
    <source>
        <dbReference type="SAM" id="MobiDB-lite"/>
    </source>
</evidence>
<dbReference type="AlphaFoldDB" id="A0A117ILC3"/>
<gene>
    <name evidence="7" type="ORF">RMCT_0449</name>
</gene>
<evidence type="ECO:0000256" key="4">
    <source>
        <dbReference type="PROSITE-ProRule" id="PRU00335"/>
    </source>
</evidence>
<feature type="region of interest" description="Disordered" evidence="5">
    <location>
        <begin position="1"/>
        <end position="21"/>
    </location>
</feature>
<proteinExistence type="predicted"/>
<dbReference type="EMBL" id="BCTB01000003">
    <property type="protein sequence ID" value="GAT13478.1"/>
    <property type="molecule type" value="Genomic_DNA"/>
</dbReference>
<dbReference type="RefSeq" id="WP_003925854.1">
    <property type="nucleotide sequence ID" value="NZ_BCTB01000003.1"/>
</dbReference>
<feature type="domain" description="HTH tetR-type" evidence="6">
    <location>
        <begin position="24"/>
        <end position="84"/>
    </location>
</feature>
<evidence type="ECO:0000259" key="6">
    <source>
        <dbReference type="PROSITE" id="PS50977"/>
    </source>
</evidence>
<dbReference type="GO" id="GO:0045892">
    <property type="term" value="P:negative regulation of DNA-templated transcription"/>
    <property type="evidence" value="ECO:0007669"/>
    <property type="project" value="InterPro"/>
</dbReference>
<dbReference type="InterPro" id="IPR009057">
    <property type="entry name" value="Homeodomain-like_sf"/>
</dbReference>
<evidence type="ECO:0000256" key="1">
    <source>
        <dbReference type="ARBA" id="ARBA00023015"/>
    </source>
</evidence>
<dbReference type="SUPFAM" id="SSF48498">
    <property type="entry name" value="Tetracyclin repressor-like, C-terminal domain"/>
    <property type="match status" value="1"/>
</dbReference>
<dbReference type="Gene3D" id="1.10.357.10">
    <property type="entry name" value="Tetracycline Repressor, domain 2"/>
    <property type="match status" value="1"/>
</dbReference>
<keyword evidence="2 4" id="KW-0238">DNA-binding</keyword>
<evidence type="ECO:0000313" key="8">
    <source>
        <dbReference type="Proteomes" id="UP000069654"/>
    </source>
</evidence>
<dbReference type="PANTHER" id="PTHR30055">
    <property type="entry name" value="HTH-TYPE TRANSCRIPTIONAL REGULATOR RUTR"/>
    <property type="match status" value="1"/>
</dbReference>
<reference evidence="8" key="2">
    <citation type="submission" date="2016-02" db="EMBL/GenBank/DDBJ databases">
        <title>Draft genome sequence of five rapidly growing Mycobacterium species.</title>
        <authorList>
            <person name="Katahira K."/>
            <person name="Gotou Y."/>
            <person name="Iida K."/>
            <person name="Ogura Y."/>
            <person name="Hayashi T."/>
        </authorList>
    </citation>
    <scope>NUCLEOTIDE SEQUENCE [LARGE SCALE GENOMIC DNA]</scope>
    <source>
        <strain evidence="8">JCM6362</strain>
    </source>
</reference>
<organism evidence="7 8">
    <name type="scientific">Mycolicibacterium thermoresistibile</name>
    <name type="common">Mycobacterium thermoresistibile</name>
    <dbReference type="NCBI Taxonomy" id="1797"/>
    <lineage>
        <taxon>Bacteria</taxon>
        <taxon>Bacillati</taxon>
        <taxon>Actinomycetota</taxon>
        <taxon>Actinomycetes</taxon>
        <taxon>Mycobacteriales</taxon>
        <taxon>Mycobacteriaceae</taxon>
        <taxon>Mycolicibacterium</taxon>
    </lineage>
</organism>
<dbReference type="InterPro" id="IPR050109">
    <property type="entry name" value="HTH-type_TetR-like_transc_reg"/>
</dbReference>
<keyword evidence="3" id="KW-0804">Transcription</keyword>
<dbReference type="SUPFAM" id="SSF46689">
    <property type="entry name" value="Homeodomain-like"/>
    <property type="match status" value="1"/>
</dbReference>
<dbReference type="OMA" id="AWWEQGL"/>
<name>A0A117ILC3_MYCTH</name>